<organism evidence="3 4">
    <name type="scientific">Salix brachista</name>
    <dbReference type="NCBI Taxonomy" id="2182728"/>
    <lineage>
        <taxon>Eukaryota</taxon>
        <taxon>Viridiplantae</taxon>
        <taxon>Streptophyta</taxon>
        <taxon>Embryophyta</taxon>
        <taxon>Tracheophyta</taxon>
        <taxon>Spermatophyta</taxon>
        <taxon>Magnoliopsida</taxon>
        <taxon>eudicotyledons</taxon>
        <taxon>Gunneridae</taxon>
        <taxon>Pentapetalae</taxon>
        <taxon>rosids</taxon>
        <taxon>fabids</taxon>
        <taxon>Malpighiales</taxon>
        <taxon>Salicaceae</taxon>
        <taxon>Saliceae</taxon>
        <taxon>Salix</taxon>
    </lineage>
</organism>
<feature type="region of interest" description="Disordered" evidence="2">
    <location>
        <begin position="91"/>
        <end position="149"/>
    </location>
</feature>
<evidence type="ECO:0000313" key="3">
    <source>
        <dbReference type="EMBL" id="KAB5556407.1"/>
    </source>
</evidence>
<comment type="caution">
    <text evidence="3">The sequence shown here is derived from an EMBL/GenBank/DDBJ whole genome shotgun (WGS) entry which is preliminary data.</text>
</comment>
<gene>
    <name evidence="3" type="ORF">DKX38_007316</name>
</gene>
<protein>
    <submittedName>
        <fullName evidence="3">Uncharacterized protein</fullName>
    </submittedName>
</protein>
<name>A0A5N5MN48_9ROSI</name>
<dbReference type="Proteomes" id="UP000326939">
    <property type="component" value="Chromosome 5"/>
</dbReference>
<keyword evidence="1" id="KW-0175">Coiled coil</keyword>
<sequence length="149" mass="17402">MNFSYQPSDQLQDPLLAAEREALEKRRDEIAEEEIQIREDAEDLRTQLISRKAELETYMKALPEALRQQNEAENRANNSNDQWVMRAMSPKLTSGVLRNDTINRLNELRQSKPPIPQPPQRAHLDPWTRSRLTRQFAPPKEEKSSDPEI</sequence>
<feature type="compositionally biased region" description="Basic and acidic residues" evidence="2">
    <location>
        <begin position="139"/>
        <end position="149"/>
    </location>
</feature>
<keyword evidence="4" id="KW-1185">Reference proteome</keyword>
<dbReference type="EMBL" id="VDCV01000005">
    <property type="protein sequence ID" value="KAB5556407.1"/>
    <property type="molecule type" value="Genomic_DNA"/>
</dbReference>
<proteinExistence type="predicted"/>
<evidence type="ECO:0000256" key="2">
    <source>
        <dbReference type="SAM" id="MobiDB-lite"/>
    </source>
</evidence>
<evidence type="ECO:0000256" key="1">
    <source>
        <dbReference type="SAM" id="Coils"/>
    </source>
</evidence>
<evidence type="ECO:0000313" key="4">
    <source>
        <dbReference type="Proteomes" id="UP000326939"/>
    </source>
</evidence>
<dbReference type="AlphaFoldDB" id="A0A5N5MN48"/>
<reference evidence="4" key="1">
    <citation type="journal article" date="2019" name="Gigascience">
        <title>De novo genome assembly of the endangered Acer yangbiense, a plant species with extremely small populations endemic to Yunnan Province, China.</title>
        <authorList>
            <person name="Yang J."/>
            <person name="Wariss H.M."/>
            <person name="Tao L."/>
            <person name="Zhang R."/>
            <person name="Yun Q."/>
            <person name="Hollingsworth P."/>
            <person name="Dao Z."/>
            <person name="Luo G."/>
            <person name="Guo H."/>
            <person name="Ma Y."/>
            <person name="Sun W."/>
        </authorList>
    </citation>
    <scope>NUCLEOTIDE SEQUENCE [LARGE SCALE GENOMIC DNA]</scope>
    <source>
        <strain evidence="4">cv. br00</strain>
    </source>
</reference>
<accession>A0A5N5MN48</accession>
<feature type="coiled-coil region" evidence="1">
    <location>
        <begin position="16"/>
        <end position="82"/>
    </location>
</feature>